<dbReference type="PROSITE" id="PS01125">
    <property type="entry name" value="ROK"/>
    <property type="match status" value="1"/>
</dbReference>
<gene>
    <name evidence="3" type="ORF">GEAM_0422</name>
</gene>
<dbReference type="EMBL" id="JMPJ01000018">
    <property type="protein sequence ID" value="KFC85457.1"/>
    <property type="molecule type" value="Genomic_DNA"/>
</dbReference>
<dbReference type="Gene3D" id="1.10.10.10">
    <property type="entry name" value="Winged helix-like DNA-binding domain superfamily/Winged helix DNA-binding domain"/>
    <property type="match status" value="1"/>
</dbReference>
<dbReference type="InterPro" id="IPR036388">
    <property type="entry name" value="WH-like_DNA-bd_sf"/>
</dbReference>
<protein>
    <submittedName>
        <fullName evidence="3">Putative N-acetyl-glucosamine kinase 2, ROK family</fullName>
        <ecNumber evidence="3">2.7.1.59</ecNumber>
    </submittedName>
</protein>
<dbReference type="PANTHER" id="PTHR18964:SF149">
    <property type="entry name" value="BIFUNCTIONAL UDP-N-ACETYLGLUCOSAMINE 2-EPIMERASE_N-ACETYLMANNOSAMINE KINASE"/>
    <property type="match status" value="1"/>
</dbReference>
<dbReference type="Gene3D" id="3.30.420.40">
    <property type="match status" value="2"/>
</dbReference>
<name>A0A085GP12_EWIA3</name>
<evidence type="ECO:0000313" key="3">
    <source>
        <dbReference type="EMBL" id="KFC85457.1"/>
    </source>
</evidence>
<accession>A0A085GP12</accession>
<proteinExistence type="inferred from homology"/>
<dbReference type="SUPFAM" id="SSF53067">
    <property type="entry name" value="Actin-like ATPase domain"/>
    <property type="match status" value="1"/>
</dbReference>
<dbReference type="AlphaFoldDB" id="A0A085GP12"/>
<evidence type="ECO:0000313" key="4">
    <source>
        <dbReference type="Proteomes" id="UP000028640"/>
    </source>
</evidence>
<dbReference type="InterPro" id="IPR036390">
    <property type="entry name" value="WH_DNA-bd_sf"/>
</dbReference>
<keyword evidence="4" id="KW-1185">Reference proteome</keyword>
<dbReference type="InterPro" id="IPR049874">
    <property type="entry name" value="ROK_cs"/>
</dbReference>
<evidence type="ECO:0000256" key="1">
    <source>
        <dbReference type="ARBA" id="ARBA00006479"/>
    </source>
</evidence>
<dbReference type="InterPro" id="IPR043129">
    <property type="entry name" value="ATPase_NBD"/>
</dbReference>
<dbReference type="Pfam" id="PF00480">
    <property type="entry name" value="ROK"/>
    <property type="match status" value="1"/>
</dbReference>
<keyword evidence="3" id="KW-0808">Transferase</keyword>
<organism evidence="3 4">
    <name type="scientific">Ewingella americana (strain ATCC 33852 / DSM 4580 / CCUG 14506 / JCM 5911 / LMG 7869 / NCTC 12157 / CDC 1468-78)</name>
    <dbReference type="NCBI Taxonomy" id="910964"/>
    <lineage>
        <taxon>Bacteria</taxon>
        <taxon>Pseudomonadati</taxon>
        <taxon>Pseudomonadota</taxon>
        <taxon>Gammaproteobacteria</taxon>
        <taxon>Enterobacterales</taxon>
        <taxon>Yersiniaceae</taxon>
        <taxon>Ewingella</taxon>
    </lineage>
</organism>
<keyword evidence="2" id="KW-0119">Carbohydrate metabolism</keyword>
<dbReference type="SUPFAM" id="SSF46785">
    <property type="entry name" value="Winged helix' DNA-binding domain"/>
    <property type="match status" value="1"/>
</dbReference>
<dbReference type="GO" id="GO:0045127">
    <property type="term" value="F:N-acetylglucosamine kinase activity"/>
    <property type="evidence" value="ECO:0007669"/>
    <property type="project" value="UniProtKB-EC"/>
</dbReference>
<evidence type="ECO:0000256" key="2">
    <source>
        <dbReference type="ARBA" id="ARBA00023277"/>
    </source>
</evidence>
<dbReference type="InterPro" id="IPR000600">
    <property type="entry name" value="ROK"/>
</dbReference>
<comment type="caution">
    <text evidence="3">The sequence shown here is derived from an EMBL/GenBank/DDBJ whole genome shotgun (WGS) entry which is preliminary data.</text>
</comment>
<dbReference type="OrthoDB" id="8595273at2"/>
<dbReference type="STRING" id="910964.GEAM_0422"/>
<dbReference type="PANTHER" id="PTHR18964">
    <property type="entry name" value="ROK (REPRESSOR, ORF, KINASE) FAMILY"/>
    <property type="match status" value="1"/>
</dbReference>
<reference evidence="3 4" key="1">
    <citation type="submission" date="2014-05" db="EMBL/GenBank/DDBJ databases">
        <title>ATOL: Assembling a taxonomically balanced genome-scale reconstruction of the evolutionary history of the Enterobacteriaceae.</title>
        <authorList>
            <person name="Plunkett G.III."/>
            <person name="Neeno-Eckwall E.C."/>
            <person name="Glasner J.D."/>
            <person name="Perna N.T."/>
        </authorList>
    </citation>
    <scope>NUCLEOTIDE SEQUENCE [LARGE SCALE GENOMIC DNA]</scope>
    <source>
        <strain evidence="3 4">ATCC 33852</strain>
    </source>
</reference>
<sequence>MKDSGKGPALLRHYNEKRVLAYLRQQKISSRLDISRALALSKNTISLIVDDLLALGYVEEQGVAQTSSIGRPKIHVALKPSAIKAAGIMIERHRLHWMVCDYFSDIIASQTHSLDTSDPQQVLATIASYCQQLQQEYPELVGIGVGFPGIVEQQAGILHVSSHLGWGEVSLQPLLSGSTSAPVAVWNNVKAAALIARQGEISSEDEICFYLRIGEGIGGALLTEHGVYSGGSWTAGEVGHLSVFPDGPLCSCGQHGCLESLISFSAINRQLEQQQPGLSWDNRQSAPEIVNQVMAQAGELLGKALSQIIHLVNPKTLLIDCPYNEHPLFIEHTLAAAKKLTLTFPFSRTHITFVSERLNPAQGLALAMIQRFEQVSLA</sequence>
<dbReference type="eggNOG" id="COG1940">
    <property type="taxonomic scope" value="Bacteria"/>
</dbReference>
<comment type="similarity">
    <text evidence="1">Belongs to the ROK (NagC/XylR) family.</text>
</comment>
<dbReference type="EC" id="2.7.1.59" evidence="3"/>
<dbReference type="Proteomes" id="UP000028640">
    <property type="component" value="Unassembled WGS sequence"/>
</dbReference>
<keyword evidence="3" id="KW-0418">Kinase</keyword>